<sequence>MKVIAFVGMPGAGKTEASNVARDLGIPVVIMGDVLREEVKNRGLAPTDANIGGTANQLRKEEGMDAIAKRCIPKIEAYEGKANAVVVDGIRGIAEVETFKKAFDDNFTLVKIDAPFELRLERLSRRGRSDDMASAEGLRQRDERELSWGMGKAIEAADKEVTNLDPIERFRDEIRSILVKEGIETTVSALVFPTEPEEKVRHAIGNIFPDAKLHLIQQKGYVDRLEGKAGLDRLHELLREQKILDTARGAMYKGMKDDEISFELNKQAAYMGELNFLDHDVALGGIYVTIRYKDPMLITDWLAPETREGKPLEEIEL</sequence>
<dbReference type="PATRIC" id="fig|304371.9.peg.2899"/>
<dbReference type="GO" id="GO:0005524">
    <property type="term" value="F:ATP binding"/>
    <property type="evidence" value="ECO:0007669"/>
    <property type="project" value="UniProtKB-UniRule"/>
</dbReference>
<dbReference type="OrthoDB" id="85381at2157"/>
<dbReference type="Gene3D" id="3.30.1440.10">
    <property type="match status" value="1"/>
</dbReference>
<dbReference type="InterPro" id="IPR027417">
    <property type="entry name" value="P-loop_NTPase"/>
</dbReference>
<comment type="similarity">
    <text evidence="4">Belongs to the UPF0201 family.</text>
</comment>
<keyword evidence="1 3" id="KW-0547">Nucleotide-binding</keyword>
<reference evidence="5 6" key="1">
    <citation type="journal article" date="2007" name="Appl. Environ. Microbiol.">
        <title>Isolation of key methanogens for global methane emission from rice paddy fields: a novel isolate affiliated with the clone cluster rice cluster I.</title>
        <authorList>
            <person name="Sakai S."/>
            <person name="Imachi H."/>
            <person name="Sekiguchi Y."/>
            <person name="Ohashi A."/>
            <person name="Harada H."/>
            <person name="Kamagata Y."/>
        </authorList>
    </citation>
    <scope>NUCLEOTIDE SEQUENCE [LARGE SCALE GENOMIC DNA]</scope>
    <source>
        <strain evidence="6">DSM 17711 / JCM 13418 / NBRC 101707 / SANAE</strain>
    </source>
</reference>
<dbReference type="InParanoid" id="D1Z2I1"/>
<dbReference type="STRING" id="304371.MCP_2831"/>
<dbReference type="InterPro" id="IPR022803">
    <property type="entry name" value="Ribosomal_uL5_dom_sf"/>
</dbReference>
<dbReference type="RefSeq" id="WP_012901573.1">
    <property type="nucleotide sequence ID" value="NC_013665.1"/>
</dbReference>
<reference evidence="5 6" key="2">
    <citation type="journal article" date="2008" name="Int. J. Syst. Evol. Microbiol.">
        <title>Methanocella paludicola gen. nov., sp. nov., a methane-producing archaeon, the first isolate of the lineage 'Rice Cluster I', and proposal of the new archaeal order Methanocellales ord. nov.</title>
        <authorList>
            <person name="Sakai S."/>
            <person name="Imachi H."/>
            <person name="Hanada S."/>
            <person name="Ohashi A."/>
            <person name="Harada H."/>
            <person name="Kamagata Y."/>
        </authorList>
    </citation>
    <scope>NUCLEOTIDE SEQUENCE [LARGE SCALE GENOMIC DNA]</scope>
    <source>
        <strain evidence="6">DSM 17711 / JCM 13418 / NBRC 101707 / SANAE</strain>
    </source>
</reference>
<evidence type="ECO:0000313" key="5">
    <source>
        <dbReference type="EMBL" id="BAI62903.1"/>
    </source>
</evidence>
<dbReference type="Pfam" id="PF13207">
    <property type="entry name" value="AAA_17"/>
    <property type="match status" value="1"/>
</dbReference>
<protein>
    <recommendedName>
        <fullName evidence="3 4">Multifunctional fusion protein</fullName>
    </recommendedName>
    <domain>
        <recommendedName>
            <fullName evidence="3">UPF0200 protein MCP_2831</fullName>
        </recommendedName>
    </domain>
    <domain>
        <recommendedName>
            <fullName evidence="4">UPF0201 protein MCP_2831</fullName>
        </recommendedName>
    </domain>
</protein>
<dbReference type="HAMAP" id="MF_01112">
    <property type="entry name" value="UPF0201"/>
    <property type="match status" value="1"/>
</dbReference>
<name>D1Z2I1_METPS</name>
<dbReference type="EMBL" id="AP011532">
    <property type="protein sequence ID" value="BAI62903.1"/>
    <property type="molecule type" value="Genomic_DNA"/>
</dbReference>
<evidence type="ECO:0000313" key="6">
    <source>
        <dbReference type="Proteomes" id="UP000001882"/>
    </source>
</evidence>
<proteinExistence type="inferred from homology"/>
<dbReference type="HAMAP" id="MF_01111">
    <property type="entry name" value="UPF0200"/>
    <property type="match status" value="1"/>
</dbReference>
<dbReference type="PANTHER" id="PTHR41930:SF1">
    <property type="entry name" value="DEPHOSPHO-COA KINASE"/>
    <property type="match status" value="1"/>
</dbReference>
<evidence type="ECO:0000256" key="2">
    <source>
        <dbReference type="ARBA" id="ARBA00022840"/>
    </source>
</evidence>
<evidence type="ECO:0000256" key="4">
    <source>
        <dbReference type="HAMAP-Rule" id="MF_01112"/>
    </source>
</evidence>
<keyword evidence="2 3" id="KW-0067">ATP-binding</keyword>
<dbReference type="SUPFAM" id="SSF52540">
    <property type="entry name" value="P-loop containing nucleoside triphosphate hydrolases"/>
    <property type="match status" value="1"/>
</dbReference>
<evidence type="ECO:0000256" key="1">
    <source>
        <dbReference type="ARBA" id="ARBA00022741"/>
    </source>
</evidence>
<gene>
    <name evidence="5" type="ordered locus">MCP_2831</name>
</gene>
<dbReference type="Pfam" id="PF01877">
    <property type="entry name" value="RNA_binding"/>
    <property type="match status" value="1"/>
</dbReference>
<dbReference type="SUPFAM" id="SSF55282">
    <property type="entry name" value="RL5-like"/>
    <property type="match status" value="1"/>
</dbReference>
<dbReference type="KEGG" id="mpd:MCP_2831"/>
<dbReference type="Proteomes" id="UP000001882">
    <property type="component" value="Chromosome"/>
</dbReference>
<comment type="similarity">
    <text evidence="3">Belongs to the UPF0200 family.</text>
</comment>
<accession>D1Z2I1</accession>
<organism evidence="5 6">
    <name type="scientific">Methanocella paludicola (strain DSM 17711 / JCM 13418 / NBRC 101707 / SANAE)</name>
    <dbReference type="NCBI Taxonomy" id="304371"/>
    <lineage>
        <taxon>Archaea</taxon>
        <taxon>Methanobacteriati</taxon>
        <taxon>Methanobacteriota</taxon>
        <taxon>Stenosarchaea group</taxon>
        <taxon>Methanomicrobia</taxon>
        <taxon>Methanocellales</taxon>
        <taxon>Methanocellaceae</taxon>
        <taxon>Methanocella</taxon>
    </lineage>
</organism>
<dbReference type="GeneID" id="8682510"/>
<dbReference type="Gene3D" id="3.40.50.300">
    <property type="entry name" value="P-loop containing nucleotide triphosphate hydrolases"/>
    <property type="match status" value="1"/>
</dbReference>
<dbReference type="AlphaFoldDB" id="D1Z2I1"/>
<reference evidence="6" key="3">
    <citation type="journal article" date="2011" name="PLoS ONE">
        <title>Genome sequence of a mesophilic hydrogenotrophic methanogen Methanocella paludicola, the first cultivated representative of the order Methanocellales.</title>
        <authorList>
            <person name="Sakai S."/>
            <person name="Takaki Y."/>
            <person name="Shimamura S."/>
            <person name="Sekine M."/>
            <person name="Tajima T."/>
            <person name="Kosugi H."/>
            <person name="Ichikawa N."/>
            <person name="Tasumi E."/>
            <person name="Hiraki A.T."/>
            <person name="Shimizu A."/>
            <person name="Kato Y."/>
            <person name="Nishiko R."/>
            <person name="Mori K."/>
            <person name="Fujita N."/>
            <person name="Imachi H."/>
            <person name="Takai K."/>
        </authorList>
    </citation>
    <scope>NUCLEOTIDE SEQUENCE [LARGE SCALE GENOMIC DNA]</scope>
    <source>
        <strain evidence="6">DSM 17711 / JCM 13418 / NBRC 101707 / SANAE</strain>
    </source>
</reference>
<evidence type="ECO:0000256" key="3">
    <source>
        <dbReference type="HAMAP-Rule" id="MF_01111"/>
    </source>
</evidence>
<dbReference type="InterPro" id="IPR002739">
    <property type="entry name" value="PAB1135-like"/>
</dbReference>
<dbReference type="eggNOG" id="arCOG01045">
    <property type="taxonomic scope" value="Archaea"/>
</dbReference>
<dbReference type="PANTHER" id="PTHR41930">
    <property type="entry name" value="UPF0200 PROTEIN MJ1399"/>
    <property type="match status" value="1"/>
</dbReference>
<feature type="binding site" evidence="3">
    <location>
        <begin position="8"/>
        <end position="15"/>
    </location>
    <ligand>
        <name>ATP</name>
        <dbReference type="ChEBI" id="CHEBI:30616"/>
    </ligand>
</feature>
<dbReference type="InterPro" id="IPR022970">
    <property type="entry name" value="NTP_hydrolase-rel"/>
</dbReference>
<keyword evidence="6" id="KW-1185">Reference proteome</keyword>